<dbReference type="InterPro" id="IPR045079">
    <property type="entry name" value="Oxoprolinase-like"/>
</dbReference>
<keyword evidence="4" id="KW-1185">Reference proteome</keyword>
<dbReference type="GO" id="GO:0005829">
    <property type="term" value="C:cytosol"/>
    <property type="evidence" value="ECO:0007669"/>
    <property type="project" value="TreeGrafter"/>
</dbReference>
<dbReference type="GO" id="GO:0017168">
    <property type="term" value="F:5-oxoprolinase (ATP-hydrolyzing) activity"/>
    <property type="evidence" value="ECO:0007669"/>
    <property type="project" value="TreeGrafter"/>
</dbReference>
<feature type="domain" description="Hydantoinase B/oxoprolinase" evidence="2">
    <location>
        <begin position="10"/>
        <end position="530"/>
    </location>
</feature>
<dbReference type="EMBL" id="REFZ01000036">
    <property type="protein sequence ID" value="RQG95271.1"/>
    <property type="molecule type" value="Genomic_DNA"/>
</dbReference>
<protein>
    <submittedName>
        <fullName evidence="3">Hydantoinase B/oxoprolinase family protein</fullName>
    </submittedName>
</protein>
<sequence>MKPNSTDDYDPVALEVIRNAIKSTAEEMGVTLTRTAYSTNIKDRKDLSCAVYSKNGELVAQAEHVPLHLGMMPSAVKAALKEVDSLNPGDSIMHNDPYLSGSHLPDVMVFTPVFNNGERVGIVGNLAHHVDVGGSAPGSTPPDATEIFQEGLRFPPVKIRKDGKVDPEIVDIFLNNLRTKEVSKGDLSAQISSNLRGKNNIVELAKKYGNNHLISNIDMILDYSESRMRNSILEIENDVGAFRDYIEGDGILSESTDIPIEVEVKISDDEIYVDFEGTAEETEGPLNAVRPLTLSCVYFVTKAVVDPDLPTNDGAYRPINVHTPEGTVVNANFPAPTGIANAITSQRIVDALLGAFKEIVPERVMTASAGTMNGVTIGGEKPESGEFYTYVETYGGGQGAMHDLDGMDGVHTNMTNTRNAPVEVLENTYPFEIKQYGLVENSAGSGKHRGGLGIIREILIRNDAQVTVGTDRNRHRPWGSYGGNDAQGTNITLTHPDGTTTSLGTKQTLEVDAGSTFVFETAGGGGWGDPLERPPEKVLENVKDGYISKTIAEEEYGVVITNSEVDYDATKELRQQIQE</sequence>
<comment type="caution">
    <text evidence="3">The sequence shown here is derived from an EMBL/GenBank/DDBJ whole genome shotgun (WGS) entry which is preliminary data.</text>
</comment>
<evidence type="ECO:0000313" key="3">
    <source>
        <dbReference type="EMBL" id="RQG95271.1"/>
    </source>
</evidence>
<gene>
    <name evidence="3" type="ORF">EA472_21835</name>
</gene>
<proteinExistence type="predicted"/>
<dbReference type="AlphaFoldDB" id="A0A3N6MI17"/>
<dbReference type="Proteomes" id="UP000281431">
    <property type="component" value="Unassembled WGS sequence"/>
</dbReference>
<dbReference type="GO" id="GO:0006749">
    <property type="term" value="P:glutathione metabolic process"/>
    <property type="evidence" value="ECO:0007669"/>
    <property type="project" value="TreeGrafter"/>
</dbReference>
<evidence type="ECO:0000256" key="1">
    <source>
        <dbReference type="SAM" id="MobiDB-lite"/>
    </source>
</evidence>
<evidence type="ECO:0000259" key="2">
    <source>
        <dbReference type="Pfam" id="PF02538"/>
    </source>
</evidence>
<accession>A0A3N6MI17</accession>
<dbReference type="PANTHER" id="PTHR11365">
    <property type="entry name" value="5-OXOPROLINASE RELATED"/>
    <property type="match status" value="1"/>
</dbReference>
<dbReference type="Pfam" id="PF02538">
    <property type="entry name" value="Hydantoinase_B"/>
    <property type="match status" value="1"/>
</dbReference>
<dbReference type="InterPro" id="IPR003692">
    <property type="entry name" value="Hydantoinase_B"/>
</dbReference>
<dbReference type="PANTHER" id="PTHR11365:SF23">
    <property type="entry name" value="HYPOTHETICAL 5-OXOPROLINASE (EUROFUNG)-RELATED"/>
    <property type="match status" value="1"/>
</dbReference>
<evidence type="ECO:0000313" key="4">
    <source>
        <dbReference type="Proteomes" id="UP000281431"/>
    </source>
</evidence>
<organism evidence="3 4">
    <name type="scientific">Natrarchaeobius chitinivorans</name>
    <dbReference type="NCBI Taxonomy" id="1679083"/>
    <lineage>
        <taxon>Archaea</taxon>
        <taxon>Methanobacteriati</taxon>
        <taxon>Methanobacteriota</taxon>
        <taxon>Stenosarchaea group</taxon>
        <taxon>Halobacteria</taxon>
        <taxon>Halobacteriales</taxon>
        <taxon>Natrialbaceae</taxon>
        <taxon>Natrarchaeobius</taxon>
    </lineage>
</organism>
<name>A0A3N6MI17_NATCH</name>
<dbReference type="OrthoDB" id="8261at2157"/>
<feature type="region of interest" description="Disordered" evidence="1">
    <location>
        <begin position="470"/>
        <end position="489"/>
    </location>
</feature>
<reference evidence="3 4" key="1">
    <citation type="submission" date="2018-10" db="EMBL/GenBank/DDBJ databases">
        <title>Natrarchaeobius chitinivorans gen. nov., sp. nov., and Natrarchaeobius haloalkaliphilus sp. nov., alkaliphilic, chitin-utilizing haloarchaea from hypersaline alkaline lakes.</title>
        <authorList>
            <person name="Sorokin D.Y."/>
            <person name="Elcheninov A.G."/>
            <person name="Kostrikina N.A."/>
            <person name="Bale N.J."/>
            <person name="Sinninghe Damste J.S."/>
            <person name="Khijniak T.V."/>
            <person name="Kublanov I.V."/>
            <person name="Toshchakov S.V."/>
        </authorList>
    </citation>
    <scope>NUCLEOTIDE SEQUENCE [LARGE SCALE GENOMIC DNA]</scope>
    <source>
        <strain evidence="3 4">AArcht7</strain>
    </source>
</reference>